<gene>
    <name evidence="1" type="ORF">DdX_15607</name>
</gene>
<organism evidence="1 2">
    <name type="scientific">Ditylenchus destructor</name>
    <dbReference type="NCBI Taxonomy" id="166010"/>
    <lineage>
        <taxon>Eukaryota</taxon>
        <taxon>Metazoa</taxon>
        <taxon>Ecdysozoa</taxon>
        <taxon>Nematoda</taxon>
        <taxon>Chromadorea</taxon>
        <taxon>Rhabditida</taxon>
        <taxon>Tylenchina</taxon>
        <taxon>Tylenchomorpha</taxon>
        <taxon>Sphaerularioidea</taxon>
        <taxon>Anguinidae</taxon>
        <taxon>Anguininae</taxon>
        <taxon>Ditylenchus</taxon>
    </lineage>
</organism>
<accession>A0AAD4R0M0</accession>
<sequence length="155" mass="18235">MSHRGIKRRRANSSSDEIQRIVREKVHIPDDTWLQALKFLSCTEWSQKRFACRQINGIAQRNISRLPKMMIMTENVAMYYLCTKPAAFAARFSGIPEVISPDRNMSAGWDRYQSPWLAERKRLTYHTPQTEGRRVYLPYYMTHVTQVTHVSRVNT</sequence>
<keyword evidence="2" id="KW-1185">Reference proteome</keyword>
<dbReference type="AlphaFoldDB" id="A0AAD4R0M0"/>
<dbReference type="Proteomes" id="UP001201812">
    <property type="component" value="Unassembled WGS sequence"/>
</dbReference>
<evidence type="ECO:0000313" key="2">
    <source>
        <dbReference type="Proteomes" id="UP001201812"/>
    </source>
</evidence>
<evidence type="ECO:0000313" key="1">
    <source>
        <dbReference type="EMBL" id="KAI1702193.1"/>
    </source>
</evidence>
<reference evidence="1" key="1">
    <citation type="submission" date="2022-01" db="EMBL/GenBank/DDBJ databases">
        <title>Genome Sequence Resource for Two Populations of Ditylenchus destructor, the Migratory Endoparasitic Phytonematode.</title>
        <authorList>
            <person name="Zhang H."/>
            <person name="Lin R."/>
            <person name="Xie B."/>
        </authorList>
    </citation>
    <scope>NUCLEOTIDE SEQUENCE</scope>
    <source>
        <strain evidence="1">BazhouSP</strain>
    </source>
</reference>
<name>A0AAD4R0M0_9BILA</name>
<proteinExistence type="predicted"/>
<comment type="caution">
    <text evidence="1">The sequence shown here is derived from an EMBL/GenBank/DDBJ whole genome shotgun (WGS) entry which is preliminary data.</text>
</comment>
<dbReference type="EMBL" id="JAKKPZ010000103">
    <property type="protein sequence ID" value="KAI1702193.1"/>
    <property type="molecule type" value="Genomic_DNA"/>
</dbReference>
<protein>
    <submittedName>
        <fullName evidence="1">Uncharacterized protein</fullName>
    </submittedName>
</protein>